<reference evidence="6 7" key="1">
    <citation type="submission" date="2019-12" db="EMBL/GenBank/DDBJ databases">
        <title>Draft genome sequence of the ascomycete Xylaria multiplex DSM 110363.</title>
        <authorList>
            <person name="Buettner E."/>
            <person name="Kellner H."/>
        </authorList>
    </citation>
    <scope>NUCLEOTIDE SEQUENCE [LARGE SCALE GENOMIC DNA]</scope>
    <source>
        <strain evidence="6 7">DSM 110363</strain>
    </source>
</reference>
<name>A0A7C8N0C6_9PEZI</name>
<dbReference type="Gene3D" id="1.20.1250.20">
    <property type="entry name" value="MFS general substrate transporter like domains"/>
    <property type="match status" value="1"/>
</dbReference>
<feature type="transmembrane region" description="Helical" evidence="5">
    <location>
        <begin position="153"/>
        <end position="173"/>
    </location>
</feature>
<dbReference type="PANTHER" id="PTHR23294">
    <property type="entry name" value="ET TRANSLATION PRODUCT-RELATED"/>
    <property type="match status" value="1"/>
</dbReference>
<comment type="caution">
    <text evidence="6">The sequence shown here is derived from an EMBL/GenBank/DDBJ whole genome shotgun (WGS) entry which is preliminary data.</text>
</comment>
<organism evidence="6 7">
    <name type="scientific">Xylaria multiplex</name>
    <dbReference type="NCBI Taxonomy" id="323545"/>
    <lineage>
        <taxon>Eukaryota</taxon>
        <taxon>Fungi</taxon>
        <taxon>Dikarya</taxon>
        <taxon>Ascomycota</taxon>
        <taxon>Pezizomycotina</taxon>
        <taxon>Sordariomycetes</taxon>
        <taxon>Xylariomycetidae</taxon>
        <taxon>Xylariales</taxon>
        <taxon>Xylariaceae</taxon>
        <taxon>Xylaria</taxon>
    </lineage>
</organism>
<protein>
    <recommendedName>
        <fullName evidence="8">Major facilitator superfamily (MFS) profile domain-containing protein</fullName>
    </recommendedName>
</protein>
<evidence type="ECO:0000256" key="2">
    <source>
        <dbReference type="ARBA" id="ARBA00022692"/>
    </source>
</evidence>
<evidence type="ECO:0008006" key="8">
    <source>
        <dbReference type="Google" id="ProtNLM"/>
    </source>
</evidence>
<feature type="transmembrane region" description="Helical" evidence="5">
    <location>
        <begin position="312"/>
        <end position="332"/>
    </location>
</feature>
<dbReference type="GO" id="GO:0022857">
    <property type="term" value="F:transmembrane transporter activity"/>
    <property type="evidence" value="ECO:0007669"/>
    <property type="project" value="InterPro"/>
</dbReference>
<keyword evidence="2 5" id="KW-0812">Transmembrane</keyword>
<dbReference type="PANTHER" id="PTHR23294:SF19">
    <property type="entry name" value="DUF895 DOMAIN MEMBRANE PROTEIN-RELATED"/>
    <property type="match status" value="1"/>
</dbReference>
<feature type="transmembrane region" description="Helical" evidence="5">
    <location>
        <begin position="279"/>
        <end position="300"/>
    </location>
</feature>
<evidence type="ECO:0000256" key="5">
    <source>
        <dbReference type="SAM" id="Phobius"/>
    </source>
</evidence>
<dbReference type="SUPFAM" id="SSF103473">
    <property type="entry name" value="MFS general substrate transporter"/>
    <property type="match status" value="1"/>
</dbReference>
<keyword evidence="4 5" id="KW-0472">Membrane</keyword>
<dbReference type="Pfam" id="PF07690">
    <property type="entry name" value="MFS_1"/>
    <property type="match status" value="1"/>
</dbReference>
<dbReference type="GO" id="GO:0016020">
    <property type="term" value="C:membrane"/>
    <property type="evidence" value="ECO:0007669"/>
    <property type="project" value="UniProtKB-SubCell"/>
</dbReference>
<feature type="transmembrane region" description="Helical" evidence="5">
    <location>
        <begin position="242"/>
        <end position="267"/>
    </location>
</feature>
<dbReference type="InterPro" id="IPR051617">
    <property type="entry name" value="UNC-93-like_regulator"/>
</dbReference>
<evidence type="ECO:0000313" key="6">
    <source>
        <dbReference type="EMBL" id="KAF2972567.1"/>
    </source>
</evidence>
<evidence type="ECO:0000256" key="3">
    <source>
        <dbReference type="ARBA" id="ARBA00022989"/>
    </source>
</evidence>
<comment type="subcellular location">
    <subcellularLocation>
        <location evidence="1">Membrane</location>
        <topology evidence="1">Multi-pass membrane protein</topology>
    </subcellularLocation>
</comment>
<evidence type="ECO:0000256" key="1">
    <source>
        <dbReference type="ARBA" id="ARBA00004141"/>
    </source>
</evidence>
<evidence type="ECO:0000256" key="4">
    <source>
        <dbReference type="ARBA" id="ARBA00023136"/>
    </source>
</evidence>
<dbReference type="InParanoid" id="A0A7C8N0C6"/>
<dbReference type="InterPro" id="IPR011701">
    <property type="entry name" value="MFS"/>
</dbReference>
<feature type="transmembrane region" description="Helical" evidence="5">
    <location>
        <begin position="540"/>
        <end position="558"/>
    </location>
</feature>
<dbReference type="Proteomes" id="UP000481858">
    <property type="component" value="Unassembled WGS sequence"/>
</dbReference>
<accession>A0A7C8N0C6</accession>
<keyword evidence="3 5" id="KW-1133">Transmembrane helix</keyword>
<gene>
    <name evidence="6" type="ORF">GQX73_g868</name>
</gene>
<feature type="transmembrane region" description="Helical" evidence="5">
    <location>
        <begin position="401"/>
        <end position="423"/>
    </location>
</feature>
<evidence type="ECO:0000313" key="7">
    <source>
        <dbReference type="Proteomes" id="UP000481858"/>
    </source>
</evidence>
<feature type="transmembrane region" description="Helical" evidence="5">
    <location>
        <begin position="476"/>
        <end position="500"/>
    </location>
</feature>
<dbReference type="InterPro" id="IPR036259">
    <property type="entry name" value="MFS_trans_sf"/>
</dbReference>
<feature type="transmembrane region" description="Helical" evidence="5">
    <location>
        <begin position="370"/>
        <end position="395"/>
    </location>
</feature>
<feature type="transmembrane region" description="Helical" evidence="5">
    <location>
        <begin position="217"/>
        <end position="236"/>
    </location>
</feature>
<dbReference type="AlphaFoldDB" id="A0A7C8N0C6"/>
<feature type="transmembrane region" description="Helical" evidence="5">
    <location>
        <begin position="435"/>
        <end position="456"/>
    </location>
</feature>
<keyword evidence="7" id="KW-1185">Reference proteome</keyword>
<sequence length="586" mass="64820">MASARERLLQKTQEFLDSIPNHFHILSDDVTVHYGPSTLGTTTQNSKEELRQWLAKIVPTLENFKIWQREGTEPVVDIEARKVVVQARSRADTPVGEYKNEYVFIITFDRHTLSRSIKSSCLFAMAKDSSDDSFGAEPPNDQLYPVKWYRSTYYNMTILGLCNFAAPGIWTAINSLGAGGSQTPELVNAANALTFGLMVVSCLFSGVIVHYIGIKGALIIGTIGYSPYAAGLYVNNRFGNEWLVLLGAALCGLSAGIFWMAEAAIAIAYPEPWNKGKALGYWLTYRLFGSIIGGAVNLGLNANTNTAGKVSYTVFIIFIAIQAAGPFVGLLLNKPSAVQRTDGKRVSLSILENPWGEVKTTAKTFLKPKFLLIVLWIGQAVFSEAVYFTYLSLWFTVRSRALGSFLGSVAAVIVGNLLGYWLDRTKISLKFRTRATFAAIAICQGAWWLWVTVLTTRFRIERPVYDWSSPGFGSAFGVYIFLTIGFQVNYMFLYFIIANLAEDEPEVIRYAALLRGTESAWQAISYGLTSLVVFAEAGAIYLNFALWAVSIVPAWLVLKRFGSDEVPVETETGLRDEKSLDSPKEA</sequence>
<dbReference type="EMBL" id="WUBL01000005">
    <property type="protein sequence ID" value="KAF2972567.1"/>
    <property type="molecule type" value="Genomic_DNA"/>
</dbReference>
<proteinExistence type="predicted"/>
<dbReference type="OrthoDB" id="196103at2759"/>